<dbReference type="EMBL" id="LAXD01000001">
    <property type="protein sequence ID" value="KWX03070.1"/>
    <property type="molecule type" value="Genomic_DNA"/>
</dbReference>
<gene>
    <name evidence="9" type="ORF">LI90_4120</name>
    <name evidence="8" type="ORF">TH66_21970</name>
    <name evidence="10" type="ORF">TR74_14215</name>
</gene>
<dbReference type="GO" id="GO:0042301">
    <property type="term" value="F:phosphate ion binding"/>
    <property type="evidence" value="ECO:0007669"/>
    <property type="project" value="InterPro"/>
</dbReference>
<reference evidence="12" key="1">
    <citation type="submission" date="2015-02" db="EMBL/GenBank/DDBJ databases">
        <title>Physiological reanalysis, assessment of diazotrophy, and genome sequences of multiple isolates of Streptomyces thermoautotrophicus.</title>
        <authorList>
            <person name="MacKellar D.C."/>
            <person name="Lieber L."/>
            <person name="Norman J."/>
            <person name="Bolger A."/>
            <person name="Tobin C."/>
            <person name="Murray J.W."/>
            <person name="Friesen M."/>
            <person name="Prell J."/>
        </authorList>
    </citation>
    <scope>NUCLEOTIDE SEQUENCE [LARGE SCALE GENOMIC DNA]</scope>
    <source>
        <strain evidence="12">UBT1</strain>
    </source>
</reference>
<feature type="domain" description="PBP" evidence="7">
    <location>
        <begin position="47"/>
        <end position="342"/>
    </location>
</feature>
<dbReference type="PROSITE" id="PS51257">
    <property type="entry name" value="PROKAR_LIPOPROTEIN"/>
    <property type="match status" value="1"/>
</dbReference>
<comment type="caution">
    <text evidence="10">The sequence shown here is derived from an EMBL/GenBank/DDBJ whole genome shotgun (WGS) entry which is preliminary data.</text>
</comment>
<evidence type="ECO:0000256" key="4">
    <source>
        <dbReference type="PIRNR" id="PIRNR002756"/>
    </source>
</evidence>
<name>A0A132NEP5_9ACTN</name>
<evidence type="ECO:0000313" key="12">
    <source>
        <dbReference type="Proteomes" id="UP000070598"/>
    </source>
</evidence>
<dbReference type="Gene3D" id="3.40.190.10">
    <property type="entry name" value="Periplasmic binding protein-like II"/>
    <property type="match status" value="2"/>
</dbReference>
<feature type="binding site" evidence="5">
    <location>
        <position position="106"/>
    </location>
    <ligand>
        <name>phosphate</name>
        <dbReference type="ChEBI" id="CHEBI:43474"/>
    </ligand>
</feature>
<keyword evidence="6" id="KW-0732">Signal</keyword>
<evidence type="ECO:0000256" key="3">
    <source>
        <dbReference type="ARBA" id="ARBA00022592"/>
    </source>
</evidence>
<dbReference type="Proteomes" id="UP000070659">
    <property type="component" value="Unassembled WGS sequence"/>
</dbReference>
<feature type="binding site" evidence="5">
    <location>
        <begin position="57"/>
        <end position="59"/>
    </location>
    <ligand>
        <name>phosphate</name>
        <dbReference type="ChEBI" id="CHEBI:43474"/>
    </ligand>
</feature>
<sequence length="371" mass="38159">MNLHRYGRLAGVALVGVLALTACGTDENTPAGGGGATTGAQAANIKCAQGKINAQGSTAQGNAMDTWTKVYQQTCGSGSSINYQGTGSGAGIKAFIQGQAAFAGSDSALKPEEKPQADARCKTGQALNLPMVVGPIAVAYNLQGVQDLQLSPETVAKIFDGKITKWDAPEIKADNPGKTLPSLPIQAFHRSDESGTTENFTKYLKATSNGAWTHEPAKAWKGAGGQGVNKSSGVANAVKGANGAIGYMEVSYAQNSGLSIAKLKNGAGEYVALTDEAVGKAVEAAQVVGQGNDLALKLDYTTKAPGAYPLILVTYEITCEKGLPAEELALVKSFLAYTASKEGQNAIKAQGYSPLPESLRAKVAQAVESLS</sequence>
<proteinExistence type="inferred from homology"/>
<dbReference type="EMBL" id="JYIK01000962">
    <property type="protein sequence ID" value="KWX08605.1"/>
    <property type="molecule type" value="Genomic_DNA"/>
</dbReference>
<dbReference type="PANTHER" id="PTHR42996:SF1">
    <property type="entry name" value="PHOSPHATE-BINDING PROTEIN PSTS"/>
    <property type="match status" value="1"/>
</dbReference>
<evidence type="ECO:0000259" key="7">
    <source>
        <dbReference type="Pfam" id="PF12849"/>
    </source>
</evidence>
<reference evidence="9" key="3">
    <citation type="submission" date="2015-04" db="EMBL/GenBank/DDBJ databases">
        <title>Physiological reanalysis, assessment of diazotrophy, and genome sequences of multiple isolates of Streptomyces thermoautotrophicus.</title>
        <authorList>
            <person name="MacKellar D.C."/>
            <person name="Lieber L."/>
            <person name="Norman J."/>
            <person name="Bolger A."/>
            <person name="Tobin C."/>
            <person name="Murray J.W."/>
            <person name="Woodward J."/>
            <person name="Friesen M."/>
            <person name="Prell J."/>
        </authorList>
    </citation>
    <scope>NUCLEOTIDE SEQUENCE [LARGE SCALE GENOMIC DNA]</scope>
    <source>
        <strain evidence="9">H1</strain>
    </source>
</reference>
<dbReference type="OrthoDB" id="9801510at2"/>
<dbReference type="CDD" id="cd13565">
    <property type="entry name" value="PBP2_PstS"/>
    <property type="match status" value="1"/>
</dbReference>
<dbReference type="Pfam" id="PF12849">
    <property type="entry name" value="PBP_like_2"/>
    <property type="match status" value="1"/>
</dbReference>
<feature type="binding site" evidence="5">
    <location>
        <begin position="194"/>
        <end position="196"/>
    </location>
    <ligand>
        <name>phosphate</name>
        <dbReference type="ChEBI" id="CHEBI:43474"/>
    </ligand>
</feature>
<evidence type="ECO:0000313" key="11">
    <source>
        <dbReference type="Proteomes" id="UP000070188"/>
    </source>
</evidence>
<protein>
    <recommendedName>
        <fullName evidence="4">Phosphate-binding protein</fullName>
    </recommendedName>
</protein>
<dbReference type="STRING" id="1469144.LI90_4120"/>
<dbReference type="GO" id="GO:0043190">
    <property type="term" value="C:ATP-binding cassette (ABC) transporter complex"/>
    <property type="evidence" value="ECO:0007669"/>
    <property type="project" value="InterPro"/>
</dbReference>
<evidence type="ECO:0000256" key="1">
    <source>
        <dbReference type="ARBA" id="ARBA00008725"/>
    </source>
</evidence>
<keyword evidence="2 4" id="KW-0813">Transport</keyword>
<dbReference type="PANTHER" id="PTHR42996">
    <property type="entry name" value="PHOSPHATE-BINDING PROTEIN PSTS"/>
    <property type="match status" value="1"/>
</dbReference>
<dbReference type="PIRSF" id="PIRSF002756">
    <property type="entry name" value="PstS"/>
    <property type="match status" value="1"/>
</dbReference>
<dbReference type="AlphaFoldDB" id="A0A132NEP5"/>
<dbReference type="GO" id="GO:0035435">
    <property type="term" value="P:phosphate ion transmembrane transport"/>
    <property type="evidence" value="ECO:0007669"/>
    <property type="project" value="InterPro"/>
</dbReference>
<dbReference type="NCBIfam" id="TIGR00975">
    <property type="entry name" value="3a0107s03"/>
    <property type="match status" value="1"/>
</dbReference>
<evidence type="ECO:0000313" key="9">
    <source>
        <dbReference type="EMBL" id="KWX03070.1"/>
    </source>
</evidence>
<dbReference type="Proteomes" id="UP000070188">
    <property type="component" value="Unassembled WGS sequence"/>
</dbReference>
<evidence type="ECO:0000313" key="13">
    <source>
        <dbReference type="Proteomes" id="UP000070659"/>
    </source>
</evidence>
<dbReference type="RefSeq" id="WP_066890450.1">
    <property type="nucleotide sequence ID" value="NZ_CP171739.1"/>
</dbReference>
<dbReference type="InterPro" id="IPR024370">
    <property type="entry name" value="PBP_domain"/>
</dbReference>
<keyword evidence="11" id="KW-1185">Reference proteome</keyword>
<comment type="similarity">
    <text evidence="1 4">Belongs to the PstS family.</text>
</comment>
<evidence type="ECO:0000313" key="8">
    <source>
        <dbReference type="EMBL" id="KWW98002.1"/>
    </source>
</evidence>
<dbReference type="PATRIC" id="fig|1469144.10.peg.4420"/>
<dbReference type="EMBL" id="JYIJ01000019">
    <property type="protein sequence ID" value="KWW98002.1"/>
    <property type="molecule type" value="Genomic_DNA"/>
</dbReference>
<reference evidence="11" key="4">
    <citation type="submission" date="2015-04" db="EMBL/GenBank/DDBJ databases">
        <title>Physiological reanalysis, assessment of diazotrophy, and genome sequences of multiple isolates of Streptomyces thermoautotrophicus.</title>
        <authorList>
            <person name="MacKellar D.C."/>
            <person name="Lieber L."/>
            <person name="Norman J."/>
            <person name="Bolger A."/>
            <person name="Tobin C."/>
            <person name="Murray J.W."/>
            <person name="Chang R."/>
            <person name="Ford T."/>
            <person name="Nguyen P.Q."/>
            <person name="Woodward J."/>
            <person name="Permingeat H."/>
            <person name="Joshi N.S."/>
            <person name="Silver P.A."/>
            <person name="Usadel B."/>
            <person name="Rutherford A.W."/>
            <person name="Friesen M."/>
            <person name="Prell J."/>
        </authorList>
    </citation>
    <scope>NUCLEOTIDE SEQUENCE [LARGE SCALE GENOMIC DNA]</scope>
    <source>
        <strain evidence="11">H1</strain>
    </source>
</reference>
<accession>A0A132NEP5</accession>
<feature type="signal peptide" evidence="6">
    <location>
        <begin position="1"/>
        <end position="24"/>
    </location>
</feature>
<organism evidence="10 12">
    <name type="scientific">Carbonactinospora thermoautotrophica</name>
    <dbReference type="NCBI Taxonomy" id="1469144"/>
    <lineage>
        <taxon>Bacteria</taxon>
        <taxon>Bacillati</taxon>
        <taxon>Actinomycetota</taxon>
        <taxon>Actinomycetes</taxon>
        <taxon>Kitasatosporales</taxon>
        <taxon>Carbonactinosporaceae</taxon>
        <taxon>Carbonactinospora</taxon>
    </lineage>
</organism>
<keyword evidence="3 4" id="KW-0592">Phosphate transport</keyword>
<feature type="chain" id="PRO_5010447077" description="Phosphate-binding protein" evidence="6">
    <location>
        <begin position="25"/>
        <end position="371"/>
    </location>
</feature>
<dbReference type="Proteomes" id="UP000070598">
    <property type="component" value="Unassembled WGS sequence"/>
</dbReference>
<dbReference type="InterPro" id="IPR005673">
    <property type="entry name" value="ABC_phos-bd_PstS"/>
</dbReference>
<reference evidence="10 13" key="2">
    <citation type="submission" date="2015-02" db="EMBL/GenBank/DDBJ databases">
        <title>Physiological reanalysis, assessment of diazotrophy, and genome sequences of multiple isolates of Streptomyces thermoautotrophicus.</title>
        <authorList>
            <person name="MacKellar D.C."/>
            <person name="Lieber L."/>
            <person name="Norman J."/>
            <person name="Bolger A."/>
            <person name="Tobin C."/>
            <person name="Murray J.W."/>
            <person name="Prell J."/>
        </authorList>
    </citation>
    <scope>NUCLEOTIDE SEQUENCE [LARGE SCALE GENOMIC DNA]</scope>
    <source>
        <strain evidence="10 13">UBT1</strain>
    </source>
</reference>
<evidence type="ECO:0000256" key="5">
    <source>
        <dbReference type="PIRSR" id="PIRSR002756-1"/>
    </source>
</evidence>
<evidence type="ECO:0000256" key="2">
    <source>
        <dbReference type="ARBA" id="ARBA00022448"/>
    </source>
</evidence>
<evidence type="ECO:0000313" key="10">
    <source>
        <dbReference type="EMBL" id="KWX08605.1"/>
    </source>
</evidence>
<dbReference type="InterPro" id="IPR050962">
    <property type="entry name" value="Phosphate-bind_PstS"/>
</dbReference>
<evidence type="ECO:0000256" key="6">
    <source>
        <dbReference type="SAM" id="SignalP"/>
    </source>
</evidence>
<feature type="binding site" evidence="5">
    <location>
        <position position="88"/>
    </location>
    <ligand>
        <name>phosphate</name>
        <dbReference type="ChEBI" id="CHEBI:43474"/>
    </ligand>
</feature>
<dbReference type="SUPFAM" id="SSF53850">
    <property type="entry name" value="Periplasmic binding protein-like II"/>
    <property type="match status" value="1"/>
</dbReference>